<reference evidence="2 3" key="1">
    <citation type="journal article" date="2017" name="Nat. Microbiol.">
        <title>Natural product diversity associated with the nematode symbionts Photorhabdus and Xenorhabdus.</title>
        <authorList>
            <person name="Tobias N.J."/>
            <person name="Wolff H."/>
            <person name="Djahanschiri B."/>
            <person name="Grundmann F."/>
            <person name="Kronenwerth M."/>
            <person name="Shi Y.M."/>
            <person name="Simonyi S."/>
            <person name="Grun P."/>
            <person name="Shapiro-Ilan D."/>
            <person name="Pidot S.J."/>
            <person name="Stinear T.P."/>
            <person name="Ebersberger I."/>
            <person name="Bode H.B."/>
        </authorList>
    </citation>
    <scope>NUCLEOTIDE SEQUENCE [LARGE SCALE GENOMIC DNA]</scope>
    <source>
        <strain evidence="2 3">DSM 16336</strain>
    </source>
</reference>
<dbReference type="Pfam" id="PF13751">
    <property type="entry name" value="DDE_Tnp_1_6"/>
    <property type="match status" value="1"/>
</dbReference>
<dbReference type="PANTHER" id="PTHR33408:SF4">
    <property type="entry name" value="TRANSPOSASE DDE DOMAIN-CONTAINING PROTEIN"/>
    <property type="match status" value="1"/>
</dbReference>
<evidence type="ECO:0000313" key="2">
    <source>
        <dbReference type="EMBL" id="PHM30174.1"/>
    </source>
</evidence>
<proteinExistence type="predicted"/>
<feature type="domain" description="Transposase DDE" evidence="1">
    <location>
        <begin position="56"/>
        <end position="173"/>
    </location>
</feature>
<dbReference type="PANTHER" id="PTHR33408">
    <property type="entry name" value="TRANSPOSASE"/>
    <property type="match status" value="1"/>
</dbReference>
<protein>
    <submittedName>
        <fullName evidence="2">Transposase</fullName>
    </submittedName>
</protein>
<name>A0A2G0N621_9GAMM</name>
<accession>A0A2G0N621</accession>
<comment type="caution">
    <text evidence="2">The sequence shown here is derived from an EMBL/GenBank/DDBJ whole genome shotgun (WGS) entry which is preliminary data.</text>
</comment>
<evidence type="ECO:0000259" key="1">
    <source>
        <dbReference type="Pfam" id="PF13751"/>
    </source>
</evidence>
<dbReference type="InterPro" id="IPR025668">
    <property type="entry name" value="Tnp_DDE_dom"/>
</dbReference>
<dbReference type="Proteomes" id="UP000224871">
    <property type="component" value="Unassembled WGS sequence"/>
</dbReference>
<dbReference type="EMBL" id="NIBU01000065">
    <property type="protein sequence ID" value="PHM30174.1"/>
    <property type="molecule type" value="Genomic_DNA"/>
</dbReference>
<keyword evidence="3" id="KW-1185">Reference proteome</keyword>
<sequence>MLADKGHFSRNDIKDAYDQGISANVPQIDTSGSKSKGIFNKSLFKYDNDSDVYIFPAGKSLQKRMKVMEKGVELDVYFNNLACNECSIRSQCTTSKKEPRRIRRWIHESIIDDMQKRLDENPEFPVIRKQSVEHPFGTIKMWMGVTHFLTKRLKNVSTEISLSVLAYNLKRMMTILGTVGLMTAINLS</sequence>
<evidence type="ECO:0000313" key="3">
    <source>
        <dbReference type="Proteomes" id="UP000224871"/>
    </source>
</evidence>
<organism evidence="2 3">
    <name type="scientific">Xenorhabdus innexi</name>
    <dbReference type="NCBI Taxonomy" id="290109"/>
    <lineage>
        <taxon>Bacteria</taxon>
        <taxon>Pseudomonadati</taxon>
        <taxon>Pseudomonadota</taxon>
        <taxon>Gammaproteobacteria</taxon>
        <taxon>Enterobacterales</taxon>
        <taxon>Morganellaceae</taxon>
        <taxon>Xenorhabdus</taxon>
    </lineage>
</organism>
<gene>
    <name evidence="2" type="ORF">Xinn_03465</name>
</gene>